<comment type="caution">
    <text evidence="14">The sequence shown here is derived from an EMBL/GenBank/DDBJ whole genome shotgun (WGS) entry which is preliminary data.</text>
</comment>
<proteinExistence type="inferred from homology"/>
<evidence type="ECO:0000256" key="4">
    <source>
        <dbReference type="ARBA" id="ARBA00022516"/>
    </source>
</evidence>
<dbReference type="InterPro" id="IPR009078">
    <property type="entry name" value="Ferritin-like_SF"/>
</dbReference>
<evidence type="ECO:0000256" key="1">
    <source>
        <dbReference type="ARBA" id="ARBA00001954"/>
    </source>
</evidence>
<comment type="similarity">
    <text evidence="2">Belongs to the fatty acid desaturase type 2 family.</text>
</comment>
<keyword evidence="10" id="KW-0443">Lipid metabolism</keyword>
<keyword evidence="11" id="KW-0275">Fatty acid biosynthesis</keyword>
<evidence type="ECO:0000256" key="6">
    <source>
        <dbReference type="ARBA" id="ARBA00022832"/>
    </source>
</evidence>
<comment type="cofactor">
    <cofactor evidence="1">
        <name>Fe(2+)</name>
        <dbReference type="ChEBI" id="CHEBI:29033"/>
    </cofactor>
</comment>
<dbReference type="AlphaFoldDB" id="A0AAN7M8T4"/>
<dbReference type="PANTHER" id="PTHR31155:SF31">
    <property type="entry name" value="STEAROYL-[ACYL-CARRIER-PROTEIN] 9-DESATURASE 6, CHLOROPLASTIC"/>
    <property type="match status" value="1"/>
</dbReference>
<dbReference type="EC" id="1.14.19.2" evidence="3"/>
<evidence type="ECO:0000256" key="11">
    <source>
        <dbReference type="ARBA" id="ARBA00023160"/>
    </source>
</evidence>
<dbReference type="InterPro" id="IPR005067">
    <property type="entry name" value="Fatty_acid_desaturase-2"/>
</dbReference>
<reference evidence="14 15" key="1">
    <citation type="journal article" date="2023" name="Hortic Res">
        <title>Pangenome of water caltrop reveals structural variations and asymmetric subgenome divergence after allopolyploidization.</title>
        <authorList>
            <person name="Zhang X."/>
            <person name="Chen Y."/>
            <person name="Wang L."/>
            <person name="Yuan Y."/>
            <person name="Fang M."/>
            <person name="Shi L."/>
            <person name="Lu R."/>
            <person name="Comes H.P."/>
            <person name="Ma Y."/>
            <person name="Chen Y."/>
            <person name="Huang G."/>
            <person name="Zhou Y."/>
            <person name="Zheng Z."/>
            <person name="Qiu Y."/>
        </authorList>
    </citation>
    <scope>NUCLEOTIDE SEQUENCE [LARGE SCALE GENOMIC DNA]</scope>
    <source>
        <strain evidence="14">F231</strain>
    </source>
</reference>
<organism evidence="14 15">
    <name type="scientific">Trapa natans</name>
    <name type="common">Water chestnut</name>
    <dbReference type="NCBI Taxonomy" id="22666"/>
    <lineage>
        <taxon>Eukaryota</taxon>
        <taxon>Viridiplantae</taxon>
        <taxon>Streptophyta</taxon>
        <taxon>Embryophyta</taxon>
        <taxon>Tracheophyta</taxon>
        <taxon>Spermatophyta</taxon>
        <taxon>Magnoliopsida</taxon>
        <taxon>eudicotyledons</taxon>
        <taxon>Gunneridae</taxon>
        <taxon>Pentapetalae</taxon>
        <taxon>rosids</taxon>
        <taxon>malvids</taxon>
        <taxon>Myrtales</taxon>
        <taxon>Lythraceae</taxon>
        <taxon>Trapa</taxon>
    </lineage>
</organism>
<accession>A0AAN7M8T4</accession>
<evidence type="ECO:0000256" key="7">
    <source>
        <dbReference type="ARBA" id="ARBA00022946"/>
    </source>
</evidence>
<feature type="region of interest" description="Disordered" evidence="13">
    <location>
        <begin position="113"/>
        <end position="140"/>
    </location>
</feature>
<dbReference type="Gene3D" id="1.10.620.20">
    <property type="entry name" value="Ribonucleotide Reductase, subunit A"/>
    <property type="match status" value="1"/>
</dbReference>
<evidence type="ECO:0000256" key="2">
    <source>
        <dbReference type="ARBA" id="ARBA00008749"/>
    </source>
</evidence>
<feature type="region of interest" description="Disordered" evidence="13">
    <location>
        <begin position="29"/>
        <end position="55"/>
    </location>
</feature>
<dbReference type="Proteomes" id="UP001346149">
    <property type="component" value="Unassembled WGS sequence"/>
</dbReference>
<dbReference type="Pfam" id="PF03405">
    <property type="entry name" value="FA_desaturase_2"/>
    <property type="match status" value="1"/>
</dbReference>
<dbReference type="GO" id="GO:0006633">
    <property type="term" value="P:fatty acid biosynthetic process"/>
    <property type="evidence" value="ECO:0007669"/>
    <property type="project" value="UniProtKB-KW"/>
</dbReference>
<keyword evidence="5" id="KW-0479">Metal-binding</keyword>
<evidence type="ECO:0000313" key="15">
    <source>
        <dbReference type="Proteomes" id="UP001346149"/>
    </source>
</evidence>
<keyword evidence="8" id="KW-0560">Oxidoreductase</keyword>
<keyword evidence="15" id="KW-1185">Reference proteome</keyword>
<dbReference type="GO" id="GO:0046872">
    <property type="term" value="F:metal ion binding"/>
    <property type="evidence" value="ECO:0007669"/>
    <property type="project" value="UniProtKB-KW"/>
</dbReference>
<dbReference type="InterPro" id="IPR012348">
    <property type="entry name" value="RNR-like"/>
</dbReference>
<sequence length="184" mass="20243">MINTLDGVRDETGASLNPWVTWTRQWTAEENRHEDREETGRGGPERGHRRRRRPTAIRTLLGSGISVGSVQDGRLRGHTGVPDRAVAAGEARRACQGKQGCARVCLRTRPEDPVTSGAGVAGTARNRSRTTVQTSNSTPQASEVNHVVVDDHYFLIFLHSSFFLLCAASIWLRAERRPPAAAHQ</sequence>
<evidence type="ECO:0000256" key="9">
    <source>
        <dbReference type="ARBA" id="ARBA00023004"/>
    </source>
</evidence>
<dbReference type="SUPFAM" id="SSF47240">
    <property type="entry name" value="Ferritin-like"/>
    <property type="match status" value="1"/>
</dbReference>
<evidence type="ECO:0000256" key="8">
    <source>
        <dbReference type="ARBA" id="ARBA00023002"/>
    </source>
</evidence>
<evidence type="ECO:0000256" key="12">
    <source>
        <dbReference type="ARBA" id="ARBA00049304"/>
    </source>
</evidence>
<feature type="compositionally biased region" description="Basic and acidic residues" evidence="13">
    <location>
        <begin position="29"/>
        <end position="46"/>
    </location>
</feature>
<feature type="compositionally biased region" description="Polar residues" evidence="13">
    <location>
        <begin position="129"/>
        <end position="140"/>
    </location>
</feature>
<name>A0AAN7M8T4_TRANT</name>
<comment type="catalytic activity">
    <reaction evidence="12">
        <text>octadecanoyl-[ACP] + 2 reduced [2Fe-2S]-[ferredoxin] + O2 + 2 H(+) = (9Z)-octadecenoyl-[ACP] + 2 oxidized [2Fe-2S]-[ferredoxin] + 2 H2O</text>
        <dbReference type="Rhea" id="RHEA:11776"/>
        <dbReference type="Rhea" id="RHEA-COMP:9656"/>
        <dbReference type="Rhea" id="RHEA-COMP:9924"/>
        <dbReference type="Rhea" id="RHEA-COMP:10000"/>
        <dbReference type="Rhea" id="RHEA-COMP:10001"/>
        <dbReference type="ChEBI" id="CHEBI:15377"/>
        <dbReference type="ChEBI" id="CHEBI:15378"/>
        <dbReference type="ChEBI" id="CHEBI:15379"/>
        <dbReference type="ChEBI" id="CHEBI:33737"/>
        <dbReference type="ChEBI" id="CHEBI:33738"/>
        <dbReference type="ChEBI" id="CHEBI:78495"/>
        <dbReference type="ChEBI" id="CHEBI:78783"/>
        <dbReference type="EC" id="1.14.19.2"/>
    </reaction>
</comment>
<keyword evidence="4" id="KW-0444">Lipid biosynthesis</keyword>
<evidence type="ECO:0000313" key="14">
    <source>
        <dbReference type="EMBL" id="KAK4801009.1"/>
    </source>
</evidence>
<evidence type="ECO:0000256" key="3">
    <source>
        <dbReference type="ARBA" id="ARBA00012617"/>
    </source>
</evidence>
<dbReference type="GO" id="GO:0009570">
    <property type="term" value="C:chloroplast stroma"/>
    <property type="evidence" value="ECO:0007669"/>
    <property type="project" value="TreeGrafter"/>
</dbReference>
<dbReference type="GO" id="GO:0045300">
    <property type="term" value="F:stearoyl-[ACP] desaturase activity"/>
    <property type="evidence" value="ECO:0007669"/>
    <property type="project" value="UniProtKB-EC"/>
</dbReference>
<keyword evidence="9" id="KW-0408">Iron</keyword>
<keyword evidence="6" id="KW-0276">Fatty acid metabolism</keyword>
<evidence type="ECO:0000256" key="5">
    <source>
        <dbReference type="ARBA" id="ARBA00022723"/>
    </source>
</evidence>
<dbReference type="PANTHER" id="PTHR31155">
    <property type="entry name" value="ACYL- ACYL-CARRIER-PROTEIN DESATURASE-RELATED"/>
    <property type="match status" value="1"/>
</dbReference>
<evidence type="ECO:0000256" key="13">
    <source>
        <dbReference type="SAM" id="MobiDB-lite"/>
    </source>
</evidence>
<dbReference type="EMBL" id="JAXQNO010000003">
    <property type="protein sequence ID" value="KAK4801009.1"/>
    <property type="molecule type" value="Genomic_DNA"/>
</dbReference>
<protein>
    <recommendedName>
        <fullName evidence="3">stearoyl-[acyl-carrier-protein] 9-desaturase</fullName>
        <ecNumber evidence="3">1.14.19.2</ecNumber>
    </recommendedName>
</protein>
<evidence type="ECO:0000256" key="10">
    <source>
        <dbReference type="ARBA" id="ARBA00023098"/>
    </source>
</evidence>
<keyword evidence="7" id="KW-0809">Transit peptide</keyword>
<gene>
    <name evidence="14" type="ORF">SAY86_021496</name>
</gene>